<accession>A0ABQ9E8A0</accession>
<name>A0ABQ9E8A0_TEGGR</name>
<sequence length="192" mass="21803">MSGTTDTPPTKVQKIVTPDTVGDGFRTRDFDVDTQKALEDIDYCQNEIDALNEKANWQHPSLAISAILDEEEEECLHYLSMKASVANLKINYLEGSILYCYCIMTRDKGQLSAWHCVLKQLLITQLSGDPASKSTDIEWKDGMDLTKRAQQQQSLNRKRRRGVTRTFFQWFLDNTDPSADDVAEICVALSLF</sequence>
<proteinExistence type="inferred from homology"/>
<gene>
    <name evidence="2" type="ORF">KUTeg_020566</name>
</gene>
<protein>
    <submittedName>
        <fullName evidence="2">Uncharacterized protein</fullName>
    </submittedName>
</protein>
<dbReference type="PANTHER" id="PTHR11875">
    <property type="entry name" value="TESTIS-SPECIFIC Y-ENCODED PROTEIN"/>
    <property type="match status" value="1"/>
</dbReference>
<dbReference type="Proteomes" id="UP001217089">
    <property type="component" value="Unassembled WGS sequence"/>
</dbReference>
<comment type="similarity">
    <text evidence="1">Belongs to the nucleosome assembly protein (NAP) family.</text>
</comment>
<dbReference type="SUPFAM" id="SSF143113">
    <property type="entry name" value="NAP-like"/>
    <property type="match status" value="1"/>
</dbReference>
<organism evidence="2 3">
    <name type="scientific">Tegillarca granosa</name>
    <name type="common">Malaysian cockle</name>
    <name type="synonym">Anadara granosa</name>
    <dbReference type="NCBI Taxonomy" id="220873"/>
    <lineage>
        <taxon>Eukaryota</taxon>
        <taxon>Metazoa</taxon>
        <taxon>Spiralia</taxon>
        <taxon>Lophotrochozoa</taxon>
        <taxon>Mollusca</taxon>
        <taxon>Bivalvia</taxon>
        <taxon>Autobranchia</taxon>
        <taxon>Pteriomorphia</taxon>
        <taxon>Arcoida</taxon>
        <taxon>Arcoidea</taxon>
        <taxon>Arcidae</taxon>
        <taxon>Tegillarca</taxon>
    </lineage>
</organism>
<dbReference type="Gene3D" id="3.30.1120.90">
    <property type="entry name" value="Nucleosome assembly protein"/>
    <property type="match status" value="1"/>
</dbReference>
<evidence type="ECO:0000313" key="2">
    <source>
        <dbReference type="EMBL" id="KAJ8301579.1"/>
    </source>
</evidence>
<dbReference type="EMBL" id="JARBDR010000918">
    <property type="protein sequence ID" value="KAJ8301579.1"/>
    <property type="molecule type" value="Genomic_DNA"/>
</dbReference>
<comment type="caution">
    <text evidence="2">The sequence shown here is derived from an EMBL/GenBank/DDBJ whole genome shotgun (WGS) entry which is preliminary data.</text>
</comment>
<reference evidence="2 3" key="1">
    <citation type="submission" date="2022-12" db="EMBL/GenBank/DDBJ databases">
        <title>Chromosome-level genome of Tegillarca granosa.</title>
        <authorList>
            <person name="Kim J."/>
        </authorList>
    </citation>
    <scope>NUCLEOTIDE SEQUENCE [LARGE SCALE GENOMIC DNA]</scope>
    <source>
        <strain evidence="2">Teg-2019</strain>
        <tissue evidence="2">Adductor muscle</tissue>
    </source>
</reference>
<dbReference type="InterPro" id="IPR002164">
    <property type="entry name" value="NAP_family"/>
</dbReference>
<dbReference type="InterPro" id="IPR037231">
    <property type="entry name" value="NAP-like_sf"/>
</dbReference>
<evidence type="ECO:0000313" key="3">
    <source>
        <dbReference type="Proteomes" id="UP001217089"/>
    </source>
</evidence>
<keyword evidence="3" id="KW-1185">Reference proteome</keyword>
<dbReference type="Gene3D" id="1.20.5.1500">
    <property type="match status" value="1"/>
</dbReference>
<evidence type="ECO:0000256" key="1">
    <source>
        <dbReference type="ARBA" id="ARBA00009947"/>
    </source>
</evidence>